<keyword evidence="1" id="KW-0418">Kinase</keyword>
<dbReference type="GO" id="GO:0016301">
    <property type="term" value="F:kinase activity"/>
    <property type="evidence" value="ECO:0007669"/>
    <property type="project" value="UniProtKB-KW"/>
</dbReference>
<proteinExistence type="predicted"/>
<dbReference type="HOGENOM" id="CLU_3345349_0_0_9"/>
<evidence type="ECO:0000313" key="1">
    <source>
        <dbReference type="EMBL" id="AFT81530.1"/>
    </source>
</evidence>
<keyword evidence="1" id="KW-0808">Transferase</keyword>
<dbReference type="AlphaFoldDB" id="K0D9L1"/>
<name>K0D9L1_LEUCJ</name>
<evidence type="ECO:0000313" key="2">
    <source>
        <dbReference type="Proteomes" id="UP000006299"/>
    </source>
</evidence>
<organism evidence="1 2">
    <name type="scientific">Leuconostoc carnosum (strain JB16)</name>
    <dbReference type="NCBI Taxonomy" id="1229758"/>
    <lineage>
        <taxon>Bacteria</taxon>
        <taxon>Bacillati</taxon>
        <taxon>Bacillota</taxon>
        <taxon>Bacilli</taxon>
        <taxon>Lactobacillales</taxon>
        <taxon>Lactobacillaceae</taxon>
        <taxon>Leuconostoc</taxon>
    </lineage>
</organism>
<dbReference type="Proteomes" id="UP000006299">
    <property type="component" value="Chromosome"/>
</dbReference>
<gene>
    <name evidence="1" type="ordered locus">C270_03085</name>
</gene>
<sequence length="37" mass="4142">MEESFAEQMSDYLNVPDLDAYIVFVANGDNTELLLSS</sequence>
<accession>K0D9L1</accession>
<reference evidence="1 2" key="1">
    <citation type="journal article" date="2012" name="J. Bacteriol.">
        <title>Complete genome sequence of Leuconostoc carnosum strain JB16, isolated from Kimchi.</title>
        <authorList>
            <person name="Jung J.Y."/>
            <person name="Lee S.H."/>
            <person name="Jeon C.O."/>
        </authorList>
    </citation>
    <scope>NUCLEOTIDE SEQUENCE [LARGE SCALE GENOMIC DNA]</scope>
    <source>
        <strain evidence="1 2">JB16</strain>
    </source>
</reference>
<protein>
    <submittedName>
        <fullName evidence="1">Fructokinase</fullName>
    </submittedName>
</protein>
<keyword evidence="2" id="KW-1185">Reference proteome</keyword>
<dbReference type="KEGG" id="lcn:C270_03085"/>
<dbReference type="PATRIC" id="fig|1229758.3.peg.617"/>
<dbReference type="STRING" id="1229758.C270_03085"/>
<dbReference type="EMBL" id="CP003851">
    <property type="protein sequence ID" value="AFT81530.1"/>
    <property type="molecule type" value="Genomic_DNA"/>
</dbReference>